<feature type="compositionally biased region" description="Polar residues" evidence="4">
    <location>
        <begin position="161"/>
        <end position="171"/>
    </location>
</feature>
<evidence type="ECO:0000313" key="6">
    <source>
        <dbReference type="Proteomes" id="UP000095300"/>
    </source>
</evidence>
<organism evidence="5 6">
    <name type="scientific">Stomoxys calcitrans</name>
    <name type="common">Stable fly</name>
    <name type="synonym">Conops calcitrans</name>
    <dbReference type="NCBI Taxonomy" id="35570"/>
    <lineage>
        <taxon>Eukaryota</taxon>
        <taxon>Metazoa</taxon>
        <taxon>Ecdysozoa</taxon>
        <taxon>Arthropoda</taxon>
        <taxon>Hexapoda</taxon>
        <taxon>Insecta</taxon>
        <taxon>Pterygota</taxon>
        <taxon>Neoptera</taxon>
        <taxon>Endopterygota</taxon>
        <taxon>Diptera</taxon>
        <taxon>Brachycera</taxon>
        <taxon>Muscomorpha</taxon>
        <taxon>Muscoidea</taxon>
        <taxon>Muscidae</taxon>
        <taxon>Stomoxys</taxon>
    </lineage>
</organism>
<feature type="region of interest" description="Disordered" evidence="4">
    <location>
        <begin position="868"/>
        <end position="887"/>
    </location>
</feature>
<feature type="compositionally biased region" description="Polar residues" evidence="4">
    <location>
        <begin position="1"/>
        <end position="19"/>
    </location>
</feature>
<dbReference type="SMART" id="SM00368">
    <property type="entry name" value="LRR_RI"/>
    <property type="match status" value="7"/>
</dbReference>
<dbReference type="InterPro" id="IPR032675">
    <property type="entry name" value="LRR_dom_sf"/>
</dbReference>
<dbReference type="InterPro" id="IPR051279">
    <property type="entry name" value="PP1-Reg/Actin-Interact_Protein"/>
</dbReference>
<comment type="similarity">
    <text evidence="3">Belongs to the PPP1R37 family.</text>
</comment>
<evidence type="ECO:0000256" key="3">
    <source>
        <dbReference type="ARBA" id="ARBA00038315"/>
    </source>
</evidence>
<feature type="region of interest" description="Disordered" evidence="4">
    <location>
        <begin position="1075"/>
        <end position="1100"/>
    </location>
</feature>
<evidence type="ECO:0000313" key="5">
    <source>
        <dbReference type="EnsemblMetazoa" id="SCAU011186-PA"/>
    </source>
</evidence>
<evidence type="ECO:0000256" key="4">
    <source>
        <dbReference type="SAM" id="MobiDB-lite"/>
    </source>
</evidence>
<name>A0A1I8PU86_STOCA</name>
<evidence type="ECO:0000256" key="2">
    <source>
        <dbReference type="ARBA" id="ARBA00022737"/>
    </source>
</evidence>
<keyword evidence="6" id="KW-1185">Reference proteome</keyword>
<dbReference type="SUPFAM" id="SSF52047">
    <property type="entry name" value="RNI-like"/>
    <property type="match status" value="1"/>
</dbReference>
<proteinExistence type="inferred from homology"/>
<feature type="region of interest" description="Disordered" evidence="4">
    <location>
        <begin position="161"/>
        <end position="190"/>
    </location>
</feature>
<feature type="compositionally biased region" description="Low complexity" evidence="4">
    <location>
        <begin position="1398"/>
        <end position="1407"/>
    </location>
</feature>
<feature type="region of interest" description="Disordered" evidence="4">
    <location>
        <begin position="895"/>
        <end position="935"/>
    </location>
</feature>
<feature type="compositionally biased region" description="Basic and acidic residues" evidence="4">
    <location>
        <begin position="878"/>
        <end position="887"/>
    </location>
</feature>
<protein>
    <submittedName>
        <fullName evidence="5">Uncharacterized protein</fullName>
    </submittedName>
</protein>
<feature type="region of interest" description="Disordered" evidence="4">
    <location>
        <begin position="1600"/>
        <end position="1700"/>
    </location>
</feature>
<feature type="region of interest" description="Disordered" evidence="4">
    <location>
        <begin position="1"/>
        <end position="56"/>
    </location>
</feature>
<feature type="compositionally biased region" description="Low complexity" evidence="4">
    <location>
        <begin position="1611"/>
        <end position="1634"/>
    </location>
</feature>
<dbReference type="Gene3D" id="3.80.10.10">
    <property type="entry name" value="Ribonuclease Inhibitor"/>
    <property type="match status" value="2"/>
</dbReference>
<dbReference type="Proteomes" id="UP000095300">
    <property type="component" value="Unassembled WGS sequence"/>
</dbReference>
<evidence type="ECO:0000256" key="1">
    <source>
        <dbReference type="ARBA" id="ARBA00022614"/>
    </source>
</evidence>
<keyword evidence="2" id="KW-0677">Repeat</keyword>
<dbReference type="InterPro" id="IPR001611">
    <property type="entry name" value="Leu-rich_rpt"/>
</dbReference>
<reference evidence="5" key="1">
    <citation type="submission" date="2020-05" db="UniProtKB">
        <authorList>
            <consortium name="EnsemblMetazoa"/>
        </authorList>
    </citation>
    <scope>IDENTIFICATION</scope>
    <source>
        <strain evidence="5">USDA</strain>
    </source>
</reference>
<feature type="compositionally biased region" description="Low complexity" evidence="4">
    <location>
        <begin position="177"/>
        <end position="189"/>
    </location>
</feature>
<dbReference type="EnsemblMetazoa" id="SCAU011186-RA">
    <property type="protein sequence ID" value="SCAU011186-PA"/>
    <property type="gene ID" value="SCAU011186"/>
</dbReference>
<keyword evidence="1" id="KW-0433">Leucine-rich repeat</keyword>
<dbReference type="VEuPathDB" id="VectorBase:SCAU011186"/>
<accession>A0A1I8PU86</accession>
<feature type="compositionally biased region" description="Low complexity" evidence="4">
    <location>
        <begin position="1012"/>
        <end position="1026"/>
    </location>
</feature>
<feature type="region of interest" description="Disordered" evidence="4">
    <location>
        <begin position="1001"/>
        <end position="1026"/>
    </location>
</feature>
<feature type="compositionally biased region" description="Low complexity" evidence="4">
    <location>
        <begin position="1642"/>
        <end position="1694"/>
    </location>
</feature>
<dbReference type="PANTHER" id="PTHR24112">
    <property type="entry name" value="LEUCINE-RICH REPEAT, ISOFORM F-RELATED"/>
    <property type="match status" value="1"/>
</dbReference>
<feature type="region of interest" description="Disordered" evidence="4">
    <location>
        <begin position="1889"/>
        <end position="1908"/>
    </location>
</feature>
<feature type="compositionally biased region" description="Basic and acidic residues" evidence="4">
    <location>
        <begin position="20"/>
        <end position="50"/>
    </location>
</feature>
<dbReference type="PANTHER" id="PTHR24112:SF9">
    <property type="entry name" value="PROTEIN PHOSPHATASE 1 REGULATORY SUBUNIT 37"/>
    <property type="match status" value="1"/>
</dbReference>
<feature type="compositionally biased region" description="Basic and acidic residues" evidence="4">
    <location>
        <begin position="907"/>
        <end position="917"/>
    </location>
</feature>
<sequence length="1946" mass="209973">MSSFVDENASESKQQNPQEYTHKLDEEERKIKEKPTPPIEKKSEENDTKSEAFSSAALRKTNYGKCEQQQNIPTNKSENVCANITTNDSEKLESLLLPYETRKCQCYVDDQQQETEKGICKKNVTTDNRQQELLGDILISTTALRSNEQCDVVKPTLSKVSSNLSPLSKTDSPAIPPLSLGDSSSSSGPQIPLFAKEQKLAVQLREKQQEHSTKQTTGDHTVPYYSRVIKSGTASATTSPNMVRKMSDGSVSLPRRVSFPKSDNELVTGYLEPANPWKHVCMVKSISEIAELYMTSCLKHNTKPLQYILDHLKAVDITKQLRQPVLSLKSIDLAPSDCEALEEVLKRVQYKSIDVSDCKLNEVAASALFEIIEYYEATNELDISSNSSGMTPRGWMSCTYMISHSQELQVLNAEGNPISKVSAEHLGVALNTSNLHTLKLEHCSLKGLPLSGLCFKLWHNKTLKELWIAYNDLDSSDADTIAEMLKVNHYLELIDISNNNIGDEGLRHIVMSLIMQSKELERRTTFQRAAAIDDDESMSPFETTAPVDISDCNEEIGEWGVKDSQSKFKNENEADNETKCKQPLSPIEEKCKSVGSAVTLSDITVKIEPEPRSGGSSFKPPLISTVGSTIEEIDPDEDTDDTVRSNTLKGTLQTSGGGQSMLDKLLSMNSESSSEEGVSNLSTDTLAACCSEDTSLISDDVFDIGANATASTTITTSTTFVKCPTDTDSEVSEGATETPILLSNIAVAPTSVPRVSHEPSAREMELESADKRVLTQIEAKNSILIEPPADSSTCHATTNLQSSVPSSLVNNYANNNNINNNTDNNNVNMTLVPVHTSSALFSSDVRDEPSRPDTASVFEVKAEESHCRQSVVGTSELGDPRETADHPNELQHLHSASKALDVNKNTRLGEDFDDTHSTDSAFESASEGDISRHQPEEFTRLSASLESTRLDDLVKEFCIETATIASESNECLIAATNQATPSSTPTPQKLPFTQVSTTFAERERPTTDVGNAPSLSTSLPSATSTIPPTIQVGFGVQQGGNDSPIEPANDTREKMPKVTIAQDSIAQKYKINSVISTSPSQTPPPPSTSPGGVSSGLRRTDSSCTFLTQSTRHRSQSTDSLCSDNSLDGSIGSGDLNFSSSAQLNEKLTKNDTLTRQQRQLESTIEASSRAPGGLKALALWNNNLSKEAGLFISNLLAETVSLELLNIGKNCLTNDFVSSIKDSLIKNTTLTTLGLQSAQLSAKGIETLTSIMTFGGNSTLQRIDIRGNKVEVESLTKIAEVLKSNTTVTQIDIDDEPNRMSVSSEAHLDYARVLENVRSMCARNEKTQQQEKASINPLAKRRGGYYVGSRKISLTCHSRPVVDTSNPVMMSCSPTSNSKLEVKRKAGTRLRSPVPSPTTISPSSSPNRGSRFQVYRVAEVSPLISPNVQKEGGGLGTVKAISSSSVFIPSVSTDEVNDSSYSGVTSTSLPTSCSLPSMATISSSTQSIKRLSVSPRSRFLVRKVYEDPSVPLSSRTIPPITPPINPPPTPMLRDAKEATHQIKEAISAPALQGDDLQHTVARHSNAVAPTPITSTCRTVIQQHTTTDSYVMPILKVREVPRATQQSEQSTNDTAPTTKNETTTTQEHTISATTSNSALQPSPSILSTLSTFSSSSSASDTSSSSSILSSSSSSSSTSPASNIDSSDSSSSTSTHSKDSLCSHVDTHDLTVSGQCPIAVFGDNDITLTKNTANEAFVSAAVAVARENVNSAVPTDENSVPPVTHQQRVRKVSWIANPTAVDKLLTLFHNPFQRSSSPESKGFTGISVTTTAPPSHFSQMPLEQSTAEHHLQSASQKNAMPIRKQSPPTWTKIGTDMLTAAGTNNVDLANSVATTAAAVVTEQMPLEQSTAEHHLQSASQKNAMPIRKQSPPTWTKIGTDMLTAAGTNNVDLANSVATTAAAVVTEQ</sequence>
<feature type="region of interest" description="Disordered" evidence="4">
    <location>
        <begin position="1387"/>
        <end position="1410"/>
    </location>
</feature>
<dbReference type="Pfam" id="PF13516">
    <property type="entry name" value="LRR_6"/>
    <property type="match status" value="1"/>
</dbReference>